<dbReference type="PANTHER" id="PTHR37015">
    <property type="entry name" value="REVERSE TRANSCRIPTASE DOMAIN-CONTAINING PROTEIN"/>
    <property type="match status" value="1"/>
</dbReference>
<dbReference type="PANTHER" id="PTHR37015:SF1">
    <property type="entry name" value="REVERSE TRANSCRIPTASE DOMAIN-CONTAINING PROTEIN"/>
    <property type="match status" value="1"/>
</dbReference>
<dbReference type="EMBL" id="JAAMPI010000065">
    <property type="protein sequence ID" value="KAF4636456.1"/>
    <property type="molecule type" value="Genomic_DNA"/>
</dbReference>
<keyword evidence="4" id="KW-1185">Reference proteome</keyword>
<accession>A0A8H4RWK1</accession>
<evidence type="ECO:0000313" key="3">
    <source>
        <dbReference type="EMBL" id="KAF4636456.1"/>
    </source>
</evidence>
<evidence type="ECO:0000313" key="4">
    <source>
        <dbReference type="Proteomes" id="UP000566819"/>
    </source>
</evidence>
<proteinExistence type="predicted"/>
<dbReference type="CDD" id="cd01709">
    <property type="entry name" value="RT_like_1"/>
    <property type="match status" value="1"/>
</dbReference>
<dbReference type="OrthoDB" id="74545at2759"/>
<evidence type="ECO:0000256" key="1">
    <source>
        <dbReference type="SAM" id="Coils"/>
    </source>
</evidence>
<dbReference type="Proteomes" id="UP000566819">
    <property type="component" value="Unassembled WGS sequence"/>
</dbReference>
<feature type="region of interest" description="Disordered" evidence="2">
    <location>
        <begin position="125"/>
        <end position="146"/>
    </location>
</feature>
<protein>
    <recommendedName>
        <fullName evidence="5">Reverse transcriptase domain-containing protein</fullName>
    </recommendedName>
</protein>
<keyword evidence="1" id="KW-0175">Coiled coil</keyword>
<gene>
    <name evidence="3" type="ORF">G7Y89_g1635</name>
</gene>
<dbReference type="AlphaFoldDB" id="A0A8H4RWK1"/>
<comment type="caution">
    <text evidence="3">The sequence shown here is derived from an EMBL/GenBank/DDBJ whole genome shotgun (WGS) entry which is preliminary data.</text>
</comment>
<evidence type="ECO:0000256" key="2">
    <source>
        <dbReference type="SAM" id="MobiDB-lite"/>
    </source>
</evidence>
<reference evidence="3 4" key="1">
    <citation type="submission" date="2020-03" db="EMBL/GenBank/DDBJ databases">
        <title>Draft Genome Sequence of Cudoniella acicularis.</title>
        <authorList>
            <person name="Buettner E."/>
            <person name="Kellner H."/>
        </authorList>
    </citation>
    <scope>NUCLEOTIDE SEQUENCE [LARGE SCALE GENOMIC DNA]</scope>
    <source>
        <strain evidence="3 4">DSM 108380</strain>
    </source>
</reference>
<organism evidence="3 4">
    <name type="scientific">Cudoniella acicularis</name>
    <dbReference type="NCBI Taxonomy" id="354080"/>
    <lineage>
        <taxon>Eukaryota</taxon>
        <taxon>Fungi</taxon>
        <taxon>Dikarya</taxon>
        <taxon>Ascomycota</taxon>
        <taxon>Pezizomycotina</taxon>
        <taxon>Leotiomycetes</taxon>
        <taxon>Helotiales</taxon>
        <taxon>Tricladiaceae</taxon>
        <taxon>Cudoniella</taxon>
    </lineage>
</organism>
<name>A0A8H4RWK1_9HELO</name>
<evidence type="ECO:0008006" key="5">
    <source>
        <dbReference type="Google" id="ProtNLM"/>
    </source>
</evidence>
<sequence length="894" mass="102589">MAPPTSGLSRTLQSLTLTKIREIEKQRKKYEDRKQEILTIASSKAGDQRELVAHLLSGVKEIIPGAATDPSLSNIRRWLDQSRFDASIPPEMLQSFEKQLRAKFETQSRKLSLADLYSHLMTEWMNPPTSTSKNQSHDDDGSEDSFEVLERQKERLQELCDKFESVVFEPLETDEVEIHKYISGLFAGEEDIKALNCLREKIRSTGKSMLAETVPFDKESLIWCIKGLLAEDLLSEEKQNVLQDFLKNELVLGEITDVLNMRFADLKSWAWEAEGGIPVMPRQQLNGKYRIWMDEDVLQAIFIHYIGIQWCVALKSALTQMVQSTPTWKWDQGEHMPQEERTRRAYYLPRTSINRSFDVNKDRFSQYINTFLLSQLPGTHESLYTGIGYDNDSTEDATGTPVKGSSIKQQLLRKLATEVLLHQSLHGEVAVVQSDLQWYATGLSHTTIFAIMKFVGFSEDWIAFFKKFLEAPLNMAPSSADGTSTGKPRIRKRGVPMAHAPEKLLGELVLFIMDHAVNKESGMLLYRLHDDLWLCGKPSQCAQAWKAMEKFTKVTGLEFNLNKTGFVYLSGVERGRDENIVKTLPTGPVTVGFLTLDPATSSWIIDQKQVDAHVTQLQKQLDGCDSVLSWIQTWNSCIGRFFSHTFGEPAFCFGRQHVDSTLETYERMQRILFNGKDGRGKNVTEHLKTMIATRFGVTDIPDAFLYLPEQLGGLGLRNPFVPFFLIREELTKDPKEVMKKFLEDEKEEYAKAKKEFEQMDQQTRRRRFNDLYSNGFSKRTPQIDERDTFMSMEAYTQWRESASESLQRVYAELLSTPFDEALWTPGDVTQQLRHLQWELPELKRLSSEKRWIVGLHAAEVFEKCGGLSMVEKSFLPLGVLTMMRQKKVTWQMVL</sequence>
<feature type="coiled-coil region" evidence="1">
    <location>
        <begin position="735"/>
        <end position="762"/>
    </location>
</feature>